<sequence length="286" mass="32172">MVKMKKFLTVISLASLLFFGGVSVKDSLLPVPTVQAKTKYAKAKIKLPAGYTKSALLKAYQGKPSAKFIKASMKGMKENTFSRTNASESAKDNRTKINPNKLTKAQLQELTSFSLRLINQARTQLGLPKWVYSSGAQKLAKDIAKEYVANKRGINNGDHYVAGIVRACKKNGLNFDDNYVEDMAGYYEPRTKITMTKMKKNIYFALKQMIFGYTGPNEKAISKKSYYREWEHAGDLFNTQGSPHDGDYDYYGFSISKVGKVYSLHFIGVPHFAVNDPKYNLNFKVN</sequence>
<dbReference type="InterPro" id="IPR027607">
    <property type="entry name" value="Surf_Exclu_SEC10/PgrA"/>
</dbReference>
<dbReference type="NCBIfam" id="TIGR04320">
    <property type="entry name" value="Surf_Exclu_PgrA"/>
    <property type="match status" value="1"/>
</dbReference>
<organism evidence="2 3">
    <name type="scientific">Lactobacillus amylolyticus DSM 11664</name>
    <dbReference type="NCBI Taxonomy" id="585524"/>
    <lineage>
        <taxon>Bacteria</taxon>
        <taxon>Bacillati</taxon>
        <taxon>Bacillota</taxon>
        <taxon>Bacilli</taxon>
        <taxon>Lactobacillales</taxon>
        <taxon>Lactobacillaceae</taxon>
        <taxon>Lactobacillus</taxon>
    </lineage>
</organism>
<evidence type="ECO:0000313" key="2">
    <source>
        <dbReference type="EMBL" id="EFG54868.1"/>
    </source>
</evidence>
<dbReference type="EMBL" id="ADNY01000066">
    <property type="protein sequence ID" value="EFG54868.1"/>
    <property type="molecule type" value="Genomic_DNA"/>
</dbReference>
<evidence type="ECO:0000256" key="1">
    <source>
        <dbReference type="SAM" id="SignalP"/>
    </source>
</evidence>
<feature type="chain" id="PRO_5039372666" description="SEC10/PgrA surface exclusion domain-containing protein" evidence="1">
    <location>
        <begin position="25"/>
        <end position="286"/>
    </location>
</feature>
<keyword evidence="3" id="KW-1185">Reference proteome</keyword>
<dbReference type="AlphaFoldDB" id="D4YVS2"/>
<evidence type="ECO:0008006" key="4">
    <source>
        <dbReference type="Google" id="ProtNLM"/>
    </source>
</evidence>
<comment type="caution">
    <text evidence="2">The sequence shown here is derived from an EMBL/GenBank/DDBJ whole genome shotgun (WGS) entry which is preliminary data.</text>
</comment>
<dbReference type="PATRIC" id="fig|585524.9.peg.832"/>
<dbReference type="Proteomes" id="UP000004069">
    <property type="component" value="Unassembled WGS sequence"/>
</dbReference>
<protein>
    <recommendedName>
        <fullName evidence="4">SEC10/PgrA surface exclusion domain-containing protein</fullName>
    </recommendedName>
</protein>
<keyword evidence="1" id="KW-0732">Signal</keyword>
<reference evidence="2 3" key="1">
    <citation type="submission" date="2010-04" db="EMBL/GenBank/DDBJ databases">
        <authorList>
            <person name="Muzny D."/>
            <person name="Qin X."/>
            <person name="Deng J."/>
            <person name="Jiang H."/>
            <person name="Liu Y."/>
            <person name="Qu J."/>
            <person name="Song X.-Z."/>
            <person name="Zhang L."/>
            <person name="Thornton R."/>
            <person name="Coyle M."/>
            <person name="Francisco L."/>
            <person name="Jackson L."/>
            <person name="Javaid M."/>
            <person name="Korchina V."/>
            <person name="Kovar C."/>
            <person name="Mata R."/>
            <person name="Mathew T."/>
            <person name="Ngo R."/>
            <person name="Nguyen L."/>
            <person name="Nguyen N."/>
            <person name="Okwuonu G."/>
            <person name="Ongeri F."/>
            <person name="Pham C."/>
            <person name="Simmons D."/>
            <person name="Wilczek-Boney K."/>
            <person name="Hale W."/>
            <person name="Jakkamsetti A."/>
            <person name="Pham P."/>
            <person name="Ruth R."/>
            <person name="San Lucas F."/>
            <person name="Warren J."/>
            <person name="Zhang J."/>
            <person name="Zhao Z."/>
            <person name="Zhou C."/>
            <person name="Zhu D."/>
            <person name="Lee S."/>
            <person name="Bess C."/>
            <person name="Blankenburg K."/>
            <person name="Forbes L."/>
            <person name="Fu Q."/>
            <person name="Gubbala S."/>
            <person name="Hirani K."/>
            <person name="Jayaseelan J.C."/>
            <person name="Lara F."/>
            <person name="Munidasa M."/>
            <person name="Palculict T."/>
            <person name="Patil S."/>
            <person name="Pu L.-L."/>
            <person name="Saada N."/>
            <person name="Tang L."/>
            <person name="Weissenberger G."/>
            <person name="Zhu Y."/>
            <person name="Hemphill L."/>
            <person name="Shang Y."/>
            <person name="Youmans B."/>
            <person name="Ayvaz T."/>
            <person name="Ross M."/>
            <person name="Santibanez J."/>
            <person name="Aqrawi P."/>
            <person name="Gross S."/>
            <person name="Joshi V."/>
            <person name="Fowler G."/>
            <person name="Nazareth L."/>
            <person name="Reid J."/>
            <person name="Worley K."/>
            <person name="Petrosino J."/>
            <person name="Highlander S."/>
            <person name="Gibbs R."/>
        </authorList>
    </citation>
    <scope>NUCLEOTIDE SEQUENCE [LARGE SCALE GENOMIC DNA]</scope>
    <source>
        <strain evidence="2 3">DSM 11664</strain>
    </source>
</reference>
<name>D4YVS2_9LACO</name>
<proteinExistence type="predicted"/>
<gene>
    <name evidence="2" type="ORF">HMPREF0493_1633</name>
</gene>
<dbReference type="RefSeq" id="WP_006352780.1">
    <property type="nucleotide sequence ID" value="NZ_ADNY01000066.1"/>
</dbReference>
<evidence type="ECO:0000313" key="3">
    <source>
        <dbReference type="Proteomes" id="UP000004069"/>
    </source>
</evidence>
<feature type="signal peptide" evidence="1">
    <location>
        <begin position="1"/>
        <end position="24"/>
    </location>
</feature>
<dbReference type="STRING" id="83683.B1745_05555"/>
<accession>D4YVS2</accession>
<dbReference type="eggNOG" id="COG1196">
    <property type="taxonomic scope" value="Bacteria"/>
</dbReference>